<evidence type="ECO:0000259" key="2">
    <source>
        <dbReference type="Pfam" id="PF01370"/>
    </source>
</evidence>
<feature type="domain" description="NAD-dependent epimerase/dehydratase" evidence="2">
    <location>
        <begin position="23"/>
        <end position="248"/>
    </location>
</feature>
<gene>
    <name evidence="3" type="ORF">SAMN06265360_1249</name>
</gene>
<proteinExistence type="predicted"/>
<dbReference type="PANTHER" id="PTHR48079:SF6">
    <property type="entry name" value="NAD(P)-BINDING DOMAIN-CONTAINING PROTEIN-RELATED"/>
    <property type="match status" value="1"/>
</dbReference>
<dbReference type="OrthoDB" id="9778052at2"/>
<dbReference type="GO" id="GO:0005737">
    <property type="term" value="C:cytoplasm"/>
    <property type="evidence" value="ECO:0007669"/>
    <property type="project" value="TreeGrafter"/>
</dbReference>
<dbReference type="RefSeq" id="WP_089303130.1">
    <property type="nucleotide sequence ID" value="NZ_FZNW01000024.1"/>
</dbReference>
<dbReference type="SUPFAM" id="SSF51735">
    <property type="entry name" value="NAD(P)-binding Rossmann-fold domains"/>
    <property type="match status" value="1"/>
</dbReference>
<dbReference type="Pfam" id="PF01370">
    <property type="entry name" value="Epimerase"/>
    <property type="match status" value="1"/>
</dbReference>
<name>A0A238ZQE9_9PSEU</name>
<protein>
    <submittedName>
        <fullName evidence="3">Dihydroflavonol-4-reductase</fullName>
    </submittedName>
</protein>
<dbReference type="InterPro" id="IPR036291">
    <property type="entry name" value="NAD(P)-bd_dom_sf"/>
</dbReference>
<dbReference type="Proteomes" id="UP000198348">
    <property type="component" value="Unassembled WGS sequence"/>
</dbReference>
<reference evidence="3 4" key="1">
    <citation type="submission" date="2017-06" db="EMBL/GenBank/DDBJ databases">
        <authorList>
            <person name="Kim H.J."/>
            <person name="Triplett B.A."/>
        </authorList>
    </citation>
    <scope>NUCLEOTIDE SEQUENCE [LARGE SCALE GENOMIC DNA]</scope>
    <source>
        <strain evidence="3 4">DSM 45207</strain>
    </source>
</reference>
<dbReference type="InterPro" id="IPR001509">
    <property type="entry name" value="Epimerase_deHydtase"/>
</dbReference>
<dbReference type="GO" id="GO:0004029">
    <property type="term" value="F:aldehyde dehydrogenase (NAD+) activity"/>
    <property type="evidence" value="ECO:0007669"/>
    <property type="project" value="TreeGrafter"/>
</dbReference>
<evidence type="ECO:0000313" key="4">
    <source>
        <dbReference type="Proteomes" id="UP000198348"/>
    </source>
</evidence>
<dbReference type="Gene3D" id="3.40.50.720">
    <property type="entry name" value="NAD(P)-binding Rossmann-like Domain"/>
    <property type="match status" value="1"/>
</dbReference>
<dbReference type="PANTHER" id="PTHR48079">
    <property type="entry name" value="PROTEIN YEEZ"/>
    <property type="match status" value="1"/>
</dbReference>
<feature type="region of interest" description="Disordered" evidence="1">
    <location>
        <begin position="1"/>
        <end position="20"/>
    </location>
</feature>
<sequence length="353" mass="37916">MSAPEPAQQSGRSSSRPRGGRKLVIGASGFLGSHVTRELVQQGYHVRVLLRHTSSTTGIDDLDVERVYGDILDAAAVRAAMAGCDVVFHCAVDTRAWLRDPAPLFRTNVEALRVVLDAAVEADLDRFVFTSTLATIGLSSDGPATEDTTHDWFETAGAYVRSRVRAESLVLDYARQRGLPAVAMCVANTYGPGDWAPTPHGGLLAAAARGRMPAYVEGAAAEVVGVVDAARAMVLAAEHGRVGHRYIVAERFMSSREIYRIAAEVGGVAPPRWAVPLPVMSVLGVLGEAVGRVLDRDVRLTRTSVRLMHIMPPMDHSKAVRELGWCPGPAPEAIHEAARFFLDERPAGRRSAG</sequence>
<dbReference type="AlphaFoldDB" id="A0A238ZQE9"/>
<organism evidence="3 4">
    <name type="scientific">Haloechinothrix alba</name>
    <dbReference type="NCBI Taxonomy" id="664784"/>
    <lineage>
        <taxon>Bacteria</taxon>
        <taxon>Bacillati</taxon>
        <taxon>Actinomycetota</taxon>
        <taxon>Actinomycetes</taxon>
        <taxon>Pseudonocardiales</taxon>
        <taxon>Pseudonocardiaceae</taxon>
        <taxon>Haloechinothrix</taxon>
    </lineage>
</organism>
<evidence type="ECO:0000256" key="1">
    <source>
        <dbReference type="SAM" id="MobiDB-lite"/>
    </source>
</evidence>
<dbReference type="EMBL" id="FZNW01000024">
    <property type="protein sequence ID" value="SNR85627.1"/>
    <property type="molecule type" value="Genomic_DNA"/>
</dbReference>
<accession>A0A238ZQE9</accession>
<dbReference type="InterPro" id="IPR051783">
    <property type="entry name" value="NAD(P)-dependent_oxidoreduct"/>
</dbReference>
<keyword evidence="4" id="KW-1185">Reference proteome</keyword>
<evidence type="ECO:0000313" key="3">
    <source>
        <dbReference type="EMBL" id="SNR85627.1"/>
    </source>
</evidence>